<dbReference type="Gene3D" id="3.20.20.80">
    <property type="entry name" value="Glycosidases"/>
    <property type="match status" value="1"/>
</dbReference>
<accession>A0ABT0DBC6</accession>
<dbReference type="RefSeq" id="WP_247028936.1">
    <property type="nucleotide sequence ID" value="NZ_JALKCH010000006.1"/>
</dbReference>
<dbReference type="SUPFAM" id="SSF51445">
    <property type="entry name" value="(Trans)glycosidases"/>
    <property type="match status" value="1"/>
</dbReference>
<reference evidence="2 3" key="1">
    <citation type="submission" date="2022-04" db="EMBL/GenBank/DDBJ databases">
        <authorList>
            <person name="Grouzdev D.S."/>
            <person name="Pantiukh K.S."/>
            <person name="Krutkina M.S."/>
        </authorList>
    </citation>
    <scope>NUCLEOTIDE SEQUENCE [LARGE SCALE GENOMIC DNA]</scope>
    <source>
        <strain evidence="2 3">6x-1</strain>
    </source>
</reference>
<evidence type="ECO:0000313" key="2">
    <source>
        <dbReference type="EMBL" id="MCK0197265.1"/>
    </source>
</evidence>
<proteinExistence type="predicted"/>
<name>A0ABT0DBC6_9HYPH</name>
<dbReference type="Proteomes" id="UP001203284">
    <property type="component" value="Unassembled WGS sequence"/>
</dbReference>
<dbReference type="InterPro" id="IPR024655">
    <property type="entry name" value="Asl1_glyco_hydro_catalytic"/>
</dbReference>
<gene>
    <name evidence="2" type="ORF">MWN34_10105</name>
</gene>
<dbReference type="InterPro" id="IPR017853">
    <property type="entry name" value="GH"/>
</dbReference>
<dbReference type="EMBL" id="JALKCH010000006">
    <property type="protein sequence ID" value="MCK0197265.1"/>
    <property type="molecule type" value="Genomic_DNA"/>
</dbReference>
<sequence>MHGLLLRLVVALLVLGSLGRVALAEMLWGVNGHPLVSYTGVTIDEQMDLIQHLGLRSYRVDVTTIDQVDRLAALVEAGRKRGVSILPVLVASDDLDTTDETTLHRDAFAFASALARRFASTIDVWELGNEMENYALLEPCEMRDDGTTYPCEWGTAGGMGPLDYYGPRYKKIAAVLRGLSEGVKEGNPAARRAIGSAGWGHLGIFDRYHADGIEWDISVWHMYGQDPEPAFQRLAAFGKPIWVTEFNHPFDSTQNEADREAGQAKGIVHWMERLKALSATYRVEAAQIYELFDEAYWAPNPEAHMGLYRLTPRPDDGGWAPDAPKPAFHAVQQFLASGNR</sequence>
<evidence type="ECO:0000259" key="1">
    <source>
        <dbReference type="Pfam" id="PF11790"/>
    </source>
</evidence>
<dbReference type="GO" id="GO:0016787">
    <property type="term" value="F:hydrolase activity"/>
    <property type="evidence" value="ECO:0007669"/>
    <property type="project" value="UniProtKB-KW"/>
</dbReference>
<evidence type="ECO:0000313" key="3">
    <source>
        <dbReference type="Proteomes" id="UP001203284"/>
    </source>
</evidence>
<feature type="domain" description="Asl1-like glycosyl hydrolase catalytic" evidence="1">
    <location>
        <begin position="170"/>
        <end position="275"/>
    </location>
</feature>
<keyword evidence="3" id="KW-1185">Reference proteome</keyword>
<comment type="caution">
    <text evidence="2">The sequence shown here is derived from an EMBL/GenBank/DDBJ whole genome shotgun (WGS) entry which is preliminary data.</text>
</comment>
<organism evidence="2 3">
    <name type="scientific">Ancylobacter crimeensis</name>
    <dbReference type="NCBI Taxonomy" id="2579147"/>
    <lineage>
        <taxon>Bacteria</taxon>
        <taxon>Pseudomonadati</taxon>
        <taxon>Pseudomonadota</taxon>
        <taxon>Alphaproteobacteria</taxon>
        <taxon>Hyphomicrobiales</taxon>
        <taxon>Xanthobacteraceae</taxon>
        <taxon>Ancylobacter</taxon>
    </lineage>
</organism>
<keyword evidence="2" id="KW-0378">Hydrolase</keyword>
<dbReference type="Pfam" id="PF11790">
    <property type="entry name" value="Glyco_hydro_cc"/>
    <property type="match status" value="1"/>
</dbReference>
<protein>
    <submittedName>
        <fullName evidence="2">Glycoside hydrolase family protein</fullName>
    </submittedName>
</protein>